<dbReference type="EMBL" id="SDAM02029499">
    <property type="protein sequence ID" value="KAH6756842.1"/>
    <property type="molecule type" value="Genomic_DNA"/>
</dbReference>
<keyword evidence="2" id="KW-1185">Reference proteome</keyword>
<dbReference type="PANTHER" id="PTHR34797">
    <property type="entry name" value="ATG8-INTERACTING PROTEIN 2"/>
    <property type="match status" value="1"/>
</dbReference>
<protein>
    <submittedName>
        <fullName evidence="1">RING/FYVE/PHD zinc finger superfamily protein</fullName>
    </submittedName>
</protein>
<evidence type="ECO:0000313" key="2">
    <source>
        <dbReference type="Proteomes" id="UP001190926"/>
    </source>
</evidence>
<dbReference type="Proteomes" id="UP001190926">
    <property type="component" value="Unassembled WGS sequence"/>
</dbReference>
<dbReference type="InterPro" id="IPR040304">
    <property type="entry name" value="ATG8-IP-1/2"/>
</dbReference>
<proteinExistence type="predicted"/>
<organism evidence="1 2">
    <name type="scientific">Perilla frutescens var. hirtella</name>
    <name type="common">Perilla citriodora</name>
    <name type="synonym">Perilla setoyensis</name>
    <dbReference type="NCBI Taxonomy" id="608512"/>
    <lineage>
        <taxon>Eukaryota</taxon>
        <taxon>Viridiplantae</taxon>
        <taxon>Streptophyta</taxon>
        <taxon>Embryophyta</taxon>
        <taxon>Tracheophyta</taxon>
        <taxon>Spermatophyta</taxon>
        <taxon>Magnoliopsida</taxon>
        <taxon>eudicotyledons</taxon>
        <taxon>Gunneridae</taxon>
        <taxon>Pentapetalae</taxon>
        <taxon>asterids</taxon>
        <taxon>lamiids</taxon>
        <taxon>Lamiales</taxon>
        <taxon>Lamiaceae</taxon>
        <taxon>Nepetoideae</taxon>
        <taxon>Elsholtzieae</taxon>
        <taxon>Perilla</taxon>
    </lineage>
</organism>
<evidence type="ECO:0000313" key="1">
    <source>
        <dbReference type="EMBL" id="KAH6756842.1"/>
    </source>
</evidence>
<reference evidence="1 2" key="1">
    <citation type="journal article" date="2021" name="Nat. Commun.">
        <title>Incipient diploidization of the medicinal plant Perilla within 10,000 years.</title>
        <authorList>
            <person name="Zhang Y."/>
            <person name="Shen Q."/>
            <person name="Leng L."/>
            <person name="Zhang D."/>
            <person name="Chen S."/>
            <person name="Shi Y."/>
            <person name="Ning Z."/>
            <person name="Chen S."/>
        </authorList>
    </citation>
    <scope>NUCLEOTIDE SEQUENCE [LARGE SCALE GENOMIC DNA]</scope>
    <source>
        <strain evidence="2">cv. PC099</strain>
    </source>
</reference>
<sequence>MSSVVNLSGVAGLASDMVTQRLSNNVVPRRVAGLQSHEDLARKLQEEMEKNRKTECKIIVNEIVSLTASAYATAPGRYQIAVQNFKSVSSSAEFQSSKFESTVDKFNTVMDGELTVAVMGLVIIGHRWQQERRQGLNLKWSDQV</sequence>
<dbReference type="AlphaFoldDB" id="A0AAD4NXX9"/>
<name>A0AAD4NXX9_PERFH</name>
<gene>
    <name evidence="1" type="ORF">C2S53_000610</name>
</gene>
<comment type="caution">
    <text evidence="1">The sequence shown here is derived from an EMBL/GenBank/DDBJ whole genome shotgun (WGS) entry which is preliminary data.</text>
</comment>
<accession>A0AAD4NXX9</accession>
<dbReference type="PANTHER" id="PTHR34797:SF1">
    <property type="entry name" value="ATG8-INTERACTING PROTEIN 2"/>
    <property type="match status" value="1"/>
</dbReference>